<keyword evidence="3" id="KW-1185">Reference proteome</keyword>
<gene>
    <name evidence="2" type="ORF">FQY79_05495</name>
</gene>
<organism evidence="2 3">
    <name type="scientific">Luteimonas wenzhouensis</name>
    <dbReference type="NCBI Taxonomy" id="2599615"/>
    <lineage>
        <taxon>Bacteria</taxon>
        <taxon>Pseudomonadati</taxon>
        <taxon>Pseudomonadota</taxon>
        <taxon>Gammaproteobacteria</taxon>
        <taxon>Lysobacterales</taxon>
        <taxon>Lysobacteraceae</taxon>
        <taxon>Luteimonas</taxon>
    </lineage>
</organism>
<protein>
    <submittedName>
        <fullName evidence="2">Uncharacterized protein</fullName>
    </submittedName>
</protein>
<proteinExistence type="predicted"/>
<comment type="caution">
    <text evidence="2">The sequence shown here is derived from an EMBL/GenBank/DDBJ whole genome shotgun (WGS) entry which is preliminary data.</text>
</comment>
<dbReference type="AlphaFoldDB" id="A0A5C5U427"/>
<reference evidence="2 3" key="1">
    <citation type="submission" date="2019-07" db="EMBL/GenBank/DDBJ databases">
        <title>Luteimonas sp. YD-1 nov., isolated from acidic soil.</title>
        <authorList>
            <person name="Zhou J."/>
        </authorList>
    </citation>
    <scope>NUCLEOTIDE SEQUENCE [LARGE SCALE GENOMIC DNA]</scope>
    <source>
        <strain evidence="2 3">YD-1</strain>
    </source>
</reference>
<evidence type="ECO:0000256" key="1">
    <source>
        <dbReference type="SAM" id="MobiDB-lite"/>
    </source>
</evidence>
<feature type="compositionally biased region" description="Basic residues" evidence="1">
    <location>
        <begin position="25"/>
        <end position="35"/>
    </location>
</feature>
<dbReference type="Proteomes" id="UP000315949">
    <property type="component" value="Unassembled WGS sequence"/>
</dbReference>
<name>A0A5C5U427_9GAMM</name>
<accession>A0A5C5U427</accession>
<feature type="compositionally biased region" description="Basic and acidic residues" evidence="1">
    <location>
        <begin position="52"/>
        <end position="61"/>
    </location>
</feature>
<dbReference type="RefSeq" id="WP_146311517.1">
    <property type="nucleotide sequence ID" value="NZ_VOHE01000002.1"/>
</dbReference>
<evidence type="ECO:0000313" key="3">
    <source>
        <dbReference type="Proteomes" id="UP000315949"/>
    </source>
</evidence>
<sequence length="61" mass="6656">MARIPRTPGEAPAREFEPAPLPVSPRRRRDPRKVPHSPPAQGGVGHDPPTGPERDPELQGH</sequence>
<dbReference type="EMBL" id="VOHE01000002">
    <property type="protein sequence ID" value="TWT20767.1"/>
    <property type="molecule type" value="Genomic_DNA"/>
</dbReference>
<feature type="region of interest" description="Disordered" evidence="1">
    <location>
        <begin position="1"/>
        <end position="61"/>
    </location>
</feature>
<evidence type="ECO:0000313" key="2">
    <source>
        <dbReference type="EMBL" id="TWT20767.1"/>
    </source>
</evidence>